<dbReference type="RefSeq" id="WP_182846760.1">
    <property type="nucleotide sequence ID" value="NZ_BAAALP010000099.1"/>
</dbReference>
<keyword evidence="3" id="KW-1185">Reference proteome</keyword>
<name>A0A7W3LV10_ACTNM</name>
<organism evidence="2 3">
    <name type="scientific">Actinomadura namibiensis</name>
    <dbReference type="NCBI Taxonomy" id="182080"/>
    <lineage>
        <taxon>Bacteria</taxon>
        <taxon>Bacillati</taxon>
        <taxon>Actinomycetota</taxon>
        <taxon>Actinomycetes</taxon>
        <taxon>Streptosporangiales</taxon>
        <taxon>Thermomonosporaceae</taxon>
        <taxon>Actinomadura</taxon>
    </lineage>
</organism>
<dbReference type="AlphaFoldDB" id="A0A7W3LV10"/>
<feature type="chain" id="PRO_5030903692" description="Secreted protein" evidence="1">
    <location>
        <begin position="31"/>
        <end position="143"/>
    </location>
</feature>
<sequence length="143" mass="15196">MRVRTRPGTIAACAVAMAGLTVATATPASAAALNVPVHGTSGYLLGRGYFHPGLPGSIEAYDAYCDGDNGIIAALYVIRDGQWTRSALASVRGCGSTNRNSLGDNSPRPGYDEYVRLRVCKLLPDGAWKDCKDHFTYNSDRVA</sequence>
<evidence type="ECO:0008006" key="4">
    <source>
        <dbReference type="Google" id="ProtNLM"/>
    </source>
</evidence>
<reference evidence="2 3" key="1">
    <citation type="submission" date="2020-08" db="EMBL/GenBank/DDBJ databases">
        <title>Genomic Encyclopedia of Type Strains, Phase IV (KMG-IV): sequencing the most valuable type-strain genomes for metagenomic binning, comparative biology and taxonomic classification.</title>
        <authorList>
            <person name="Goeker M."/>
        </authorList>
    </citation>
    <scope>NUCLEOTIDE SEQUENCE [LARGE SCALE GENOMIC DNA]</scope>
    <source>
        <strain evidence="2 3">DSM 44197</strain>
    </source>
</reference>
<comment type="caution">
    <text evidence="2">The sequence shown here is derived from an EMBL/GenBank/DDBJ whole genome shotgun (WGS) entry which is preliminary data.</text>
</comment>
<dbReference type="EMBL" id="JACJIA010000009">
    <property type="protein sequence ID" value="MBA8954735.1"/>
    <property type="molecule type" value="Genomic_DNA"/>
</dbReference>
<feature type="signal peptide" evidence="1">
    <location>
        <begin position="1"/>
        <end position="30"/>
    </location>
</feature>
<protein>
    <recommendedName>
        <fullName evidence="4">Secreted protein</fullName>
    </recommendedName>
</protein>
<dbReference type="Proteomes" id="UP000572680">
    <property type="component" value="Unassembled WGS sequence"/>
</dbReference>
<evidence type="ECO:0000313" key="2">
    <source>
        <dbReference type="EMBL" id="MBA8954735.1"/>
    </source>
</evidence>
<gene>
    <name evidence="2" type="ORF">HNR61_006392</name>
</gene>
<evidence type="ECO:0000313" key="3">
    <source>
        <dbReference type="Proteomes" id="UP000572680"/>
    </source>
</evidence>
<keyword evidence="1" id="KW-0732">Signal</keyword>
<proteinExistence type="predicted"/>
<accession>A0A7W3LV10</accession>
<evidence type="ECO:0000256" key="1">
    <source>
        <dbReference type="SAM" id="SignalP"/>
    </source>
</evidence>